<dbReference type="RefSeq" id="WP_184742944.1">
    <property type="nucleotide sequence ID" value="NZ_JACHGJ010000001.1"/>
</dbReference>
<dbReference type="SUPFAM" id="SSF48452">
    <property type="entry name" value="TPR-like"/>
    <property type="match status" value="1"/>
</dbReference>
<organism evidence="2 3">
    <name type="scientific">Spirochaeta isovalerica</name>
    <dbReference type="NCBI Taxonomy" id="150"/>
    <lineage>
        <taxon>Bacteria</taxon>
        <taxon>Pseudomonadati</taxon>
        <taxon>Spirochaetota</taxon>
        <taxon>Spirochaetia</taxon>
        <taxon>Spirochaetales</taxon>
        <taxon>Spirochaetaceae</taxon>
        <taxon>Spirochaeta</taxon>
    </lineage>
</organism>
<dbReference type="Proteomes" id="UP000587760">
    <property type="component" value="Unassembled WGS sequence"/>
</dbReference>
<evidence type="ECO:0000313" key="2">
    <source>
        <dbReference type="EMBL" id="MBB6478761.1"/>
    </source>
</evidence>
<accession>A0A841R5V4</accession>
<dbReference type="Gene3D" id="2.30.30.40">
    <property type="entry name" value="SH3 Domains"/>
    <property type="match status" value="1"/>
</dbReference>
<feature type="transmembrane region" description="Helical" evidence="1">
    <location>
        <begin position="172"/>
        <end position="191"/>
    </location>
</feature>
<feature type="transmembrane region" description="Helical" evidence="1">
    <location>
        <begin position="149"/>
        <end position="166"/>
    </location>
</feature>
<dbReference type="PROSITE" id="PS51257">
    <property type="entry name" value="PROKAR_LIPOPROTEIN"/>
    <property type="match status" value="1"/>
</dbReference>
<reference evidence="2 3" key="1">
    <citation type="submission" date="2020-08" db="EMBL/GenBank/DDBJ databases">
        <title>Genomic Encyclopedia of Type Strains, Phase IV (KMG-IV): sequencing the most valuable type-strain genomes for metagenomic binning, comparative biology and taxonomic classification.</title>
        <authorList>
            <person name="Goeker M."/>
        </authorList>
    </citation>
    <scope>NUCLEOTIDE SEQUENCE [LARGE SCALE GENOMIC DNA]</scope>
    <source>
        <strain evidence="2 3">DSM 2461</strain>
    </source>
</reference>
<evidence type="ECO:0000313" key="3">
    <source>
        <dbReference type="Proteomes" id="UP000587760"/>
    </source>
</evidence>
<proteinExistence type="predicted"/>
<evidence type="ECO:0000256" key="1">
    <source>
        <dbReference type="SAM" id="Phobius"/>
    </source>
</evidence>
<name>A0A841R5V4_9SPIO</name>
<keyword evidence="1" id="KW-1133">Transmembrane helix</keyword>
<comment type="caution">
    <text evidence="2">The sequence shown here is derived from an EMBL/GenBank/DDBJ whole genome shotgun (WGS) entry which is preliminary data.</text>
</comment>
<keyword evidence="3" id="KW-1185">Reference proteome</keyword>
<protein>
    <submittedName>
        <fullName evidence="2">Tetratricopeptide (TPR) repeat protein</fullName>
    </submittedName>
</protein>
<keyword evidence="1" id="KW-0812">Transmembrane</keyword>
<gene>
    <name evidence="2" type="ORF">HNR50_000394</name>
</gene>
<dbReference type="EMBL" id="JACHGJ010000001">
    <property type="protein sequence ID" value="MBB6478761.1"/>
    <property type="molecule type" value="Genomic_DNA"/>
</dbReference>
<dbReference type="AlphaFoldDB" id="A0A841R5V4"/>
<keyword evidence="1" id="KW-0472">Membrane</keyword>
<dbReference type="InterPro" id="IPR011990">
    <property type="entry name" value="TPR-like_helical_dom_sf"/>
</dbReference>
<sequence>MKKIILIFISVITIISCRSETAGTEVVKNLMDAEKAFQNGLEESGEKSREEFFQSAVLYEELLRSAQLNDARILYNTANSFFMAGNIGKAVLYYRMAEKRQPSNRLIRDNLNTARSAVLFKIPRDEPNKLIRTLLFFHYDLSSQIKSQIIYILIFLIFAAASFLLFSKSLAIRNTLIILIFPLILFTGSILQETFLDDEGVIIRATYGRKGDSEGYDRAFNEKLSPGIEFKVLEIRKGWYYIELFDGNTCWISSDSAEIIY</sequence>